<dbReference type="EMBL" id="CAJVPT010028516">
    <property type="protein sequence ID" value="CAG8686995.1"/>
    <property type="molecule type" value="Genomic_DNA"/>
</dbReference>
<gene>
    <name evidence="1" type="ORF">ACOLOM_LOCUS9639</name>
</gene>
<protein>
    <submittedName>
        <fullName evidence="1">2073_t:CDS:1</fullName>
    </submittedName>
</protein>
<accession>A0ACA9P453</accession>
<sequence length="560" mass="64320">MSHIVLESLKDRIPVEIWVLIFHHACANSNAFPFIDETRNRLSTSVIRNFNLFKYSFRPSLLIQPLEDFLKTLRSVCRKWAAIVERLPRRHLFISTDPKNFAYPSNHVNNLPGVEVIHLIGEYIYSYCLCPSRASRCRDRDCETMKKLERLPFQKFWEVEEPILRTQLHNVKAIFLRSHSPESERILKAATNIHALHASCFDRSFEPIASLVTRAKYLTHLSLATIPCESFFSFYLDGSATLPSVQYLDISFMRSWSFDSPSNHPNKLPLFPHLKTLKISGDIDNVFQSAAQDFLIECGRTVEEFVECPLEHWERQWVSTFTTLFSYFPDLHLYGASLQNLVEDLGPVQTFLANPEISNRLLTLLLARWKVTKLVIPETWENFSGILMQKRRNGAVGDSAIARFKKFVEFIKVSSVSFCDSEGILVQNAIQRTLGTLRLVCRLWCSILQGLHRICVITDLNALNYPGRSIEVLEGVERIEIISDRASCFCSGEEHCLHVLEGLIPSMPGQAGWWEDLANERLEKFLLRIMVFSFGNWGGDVEKLMALMPNLQALEVEESK</sequence>
<comment type="caution">
    <text evidence="1">The sequence shown here is derived from an EMBL/GenBank/DDBJ whole genome shotgun (WGS) entry which is preliminary data.</text>
</comment>
<proteinExistence type="predicted"/>
<evidence type="ECO:0000313" key="2">
    <source>
        <dbReference type="Proteomes" id="UP000789525"/>
    </source>
</evidence>
<feature type="non-terminal residue" evidence="1">
    <location>
        <position position="560"/>
    </location>
</feature>
<keyword evidence="2" id="KW-1185">Reference proteome</keyword>
<dbReference type="Proteomes" id="UP000789525">
    <property type="component" value="Unassembled WGS sequence"/>
</dbReference>
<evidence type="ECO:0000313" key="1">
    <source>
        <dbReference type="EMBL" id="CAG8686995.1"/>
    </source>
</evidence>
<name>A0ACA9P453_9GLOM</name>
<reference evidence="1" key="1">
    <citation type="submission" date="2021-06" db="EMBL/GenBank/DDBJ databases">
        <authorList>
            <person name="Kallberg Y."/>
            <person name="Tangrot J."/>
            <person name="Rosling A."/>
        </authorList>
    </citation>
    <scope>NUCLEOTIDE SEQUENCE</scope>
    <source>
        <strain evidence="1">CL356</strain>
    </source>
</reference>
<organism evidence="1 2">
    <name type="scientific">Acaulospora colombiana</name>
    <dbReference type="NCBI Taxonomy" id="27376"/>
    <lineage>
        <taxon>Eukaryota</taxon>
        <taxon>Fungi</taxon>
        <taxon>Fungi incertae sedis</taxon>
        <taxon>Mucoromycota</taxon>
        <taxon>Glomeromycotina</taxon>
        <taxon>Glomeromycetes</taxon>
        <taxon>Diversisporales</taxon>
        <taxon>Acaulosporaceae</taxon>
        <taxon>Acaulospora</taxon>
    </lineage>
</organism>